<dbReference type="SUPFAM" id="SSF52540">
    <property type="entry name" value="P-loop containing nucleoside triphosphate hydrolases"/>
    <property type="match status" value="1"/>
</dbReference>
<dbReference type="Gene3D" id="3.40.50.300">
    <property type="entry name" value="P-loop containing nucleotide triphosphate hydrolases"/>
    <property type="match status" value="1"/>
</dbReference>
<dbReference type="CDD" id="cd00009">
    <property type="entry name" value="AAA"/>
    <property type="match status" value="1"/>
</dbReference>
<dbReference type="GO" id="GO:0043565">
    <property type="term" value="F:sequence-specific DNA binding"/>
    <property type="evidence" value="ECO:0007669"/>
    <property type="project" value="InterPro"/>
</dbReference>
<keyword evidence="3" id="KW-0902">Two-component regulatory system</keyword>
<keyword evidence="6" id="KW-0010">Activator</keyword>
<evidence type="ECO:0000256" key="6">
    <source>
        <dbReference type="ARBA" id="ARBA00023159"/>
    </source>
</evidence>
<dbReference type="InterPro" id="IPR027417">
    <property type="entry name" value="P-loop_NTPase"/>
</dbReference>
<dbReference type="GO" id="GO:0006355">
    <property type="term" value="P:regulation of DNA-templated transcription"/>
    <property type="evidence" value="ECO:0007669"/>
    <property type="project" value="InterPro"/>
</dbReference>
<dbReference type="Gene3D" id="3.30.450.40">
    <property type="match status" value="1"/>
</dbReference>
<dbReference type="InterPro" id="IPR002078">
    <property type="entry name" value="Sigma_54_int"/>
</dbReference>
<sequence>MAATASGQLFSVPENDGHIMTSWERFLSGDETASDALRRLIDDSWRRCQGASVDPGRDQAPPPIGEHFLHSLRDECGELLTASAPVMASARDFLSETGTVMVLTDQCGTILNLEGDMTTRGAAENVHLLSGANWSELACGTNAIGTALEVGQPVQIHSAEHYCAGIKRWSCSATVIRDPYDGTILGVVDVSGLSASYSRHSLALVVATAGRIENRLAKIEMGIRYRLLEGCVDRLSGSSADGIIVFDRRGRAIKANGRASVVLADLGIGEAQAAPDGLASLSLSWKKGHEVPDELPEWMRREWLEPVIQDGEHIGAVLTVPSRKGATAGGRFPAPVYSCDAAEKGAFERVVGESPALLQAVGRAQQLARSRVPVLLLGETGVGKDVFARCIHESGATRDAPFVALNCGGFSRELLTSELFGYTEGSFTGARRGGMMGKIEAADGGTLFLDEIGEMPIDLQPHFLRVLEEGEVYRLGENKPRKVNFRLIAATNRDLRKEIQAGRFRMDLFYRVAVTSINIPSLRERAADIPLLGAYYLERLSRQHGLEPRVLAPGVVELLRQYAWPGNIREFRNVMESMLLTAQGQVLTEADVPADLWGALGDRAPEEVLPVGEGSDLTCLENAERDAILRAIKGCRGNMTAVARELGIAKSTVYVKLKRFGLESYVDDLRNYRV</sequence>
<evidence type="ECO:0000313" key="9">
    <source>
        <dbReference type="EMBL" id="AFX82622.1"/>
    </source>
</evidence>
<dbReference type="GO" id="GO:0000160">
    <property type="term" value="P:phosphorelay signal transduction system"/>
    <property type="evidence" value="ECO:0007669"/>
    <property type="project" value="UniProtKB-KW"/>
</dbReference>
<dbReference type="InterPro" id="IPR025943">
    <property type="entry name" value="Sigma_54_int_dom_ATP-bd_2"/>
</dbReference>
<dbReference type="PANTHER" id="PTHR32071:SF81">
    <property type="entry name" value="PROPIONATE CATABOLISM OPERON REGULATORY PROTEIN"/>
    <property type="match status" value="1"/>
</dbReference>
<keyword evidence="1" id="KW-0547">Nucleotide-binding</keyword>
<dbReference type="PROSITE" id="PS00675">
    <property type="entry name" value="SIGMA54_INTERACT_1"/>
    <property type="match status" value="1"/>
</dbReference>
<dbReference type="FunFam" id="3.40.50.300:FF:000006">
    <property type="entry name" value="DNA-binding transcriptional regulator NtrC"/>
    <property type="match status" value="1"/>
</dbReference>
<evidence type="ECO:0000256" key="7">
    <source>
        <dbReference type="ARBA" id="ARBA00023163"/>
    </source>
</evidence>
<dbReference type="Gene3D" id="1.10.10.60">
    <property type="entry name" value="Homeodomain-like"/>
    <property type="match status" value="1"/>
</dbReference>
<dbReference type="PROSITE" id="PS50045">
    <property type="entry name" value="SIGMA54_INTERACT_4"/>
    <property type="match status" value="1"/>
</dbReference>
<evidence type="ECO:0000259" key="8">
    <source>
        <dbReference type="PROSITE" id="PS50045"/>
    </source>
</evidence>
<keyword evidence="5" id="KW-0238">DNA-binding</keyword>
<dbReference type="InterPro" id="IPR025662">
    <property type="entry name" value="Sigma_54_int_dom_ATP-bd_1"/>
</dbReference>
<proteinExistence type="predicted"/>
<name>R9QQQ6_9PROT</name>
<reference evidence="9" key="1">
    <citation type="journal article" date="2013" name="PLoS ONE">
        <title>A Metagenomic Study Highlights Phylogenetic Proximity of Quorum-Quenching and Xenobiotic-Degrading Amidases of the AS-Family.</title>
        <authorList>
            <person name="Tannieres M."/>
            <person name="Beury-Cirou A."/>
            <person name="Vigouroux A."/>
            <person name="Mondy S."/>
            <person name="Pellissier F."/>
            <person name="Dessaux Y."/>
            <person name="Faure D."/>
        </authorList>
    </citation>
    <scope>NUCLEOTIDE SEQUENCE</scope>
</reference>
<protein>
    <submittedName>
        <fullName evidence="9">Sigma54-dependent activator protein</fullName>
    </submittedName>
</protein>
<dbReference type="Pfam" id="PF25601">
    <property type="entry name" value="AAA_lid_14"/>
    <property type="match status" value="1"/>
</dbReference>
<dbReference type="InterPro" id="IPR058031">
    <property type="entry name" value="AAA_lid_NorR"/>
</dbReference>
<dbReference type="SUPFAM" id="SSF46689">
    <property type="entry name" value="Homeodomain-like"/>
    <property type="match status" value="1"/>
</dbReference>
<dbReference type="PROSITE" id="PS00676">
    <property type="entry name" value="SIGMA54_INTERACT_2"/>
    <property type="match status" value="1"/>
</dbReference>
<dbReference type="EMBL" id="JQ292794">
    <property type="protein sequence ID" value="AFX82622.1"/>
    <property type="molecule type" value="Genomic_DNA"/>
</dbReference>
<dbReference type="AlphaFoldDB" id="R9QQQ6"/>
<dbReference type="Pfam" id="PF01590">
    <property type="entry name" value="GAF"/>
    <property type="match status" value="1"/>
</dbReference>
<evidence type="ECO:0000256" key="1">
    <source>
        <dbReference type="ARBA" id="ARBA00022741"/>
    </source>
</evidence>
<dbReference type="InterPro" id="IPR003018">
    <property type="entry name" value="GAF"/>
</dbReference>
<evidence type="ECO:0000256" key="2">
    <source>
        <dbReference type="ARBA" id="ARBA00022840"/>
    </source>
</evidence>
<dbReference type="GO" id="GO:0005524">
    <property type="term" value="F:ATP binding"/>
    <property type="evidence" value="ECO:0007669"/>
    <property type="project" value="UniProtKB-KW"/>
</dbReference>
<dbReference type="PANTHER" id="PTHR32071">
    <property type="entry name" value="TRANSCRIPTIONAL REGULATORY PROTEIN"/>
    <property type="match status" value="1"/>
</dbReference>
<dbReference type="InterPro" id="IPR009057">
    <property type="entry name" value="Homeodomain-like_sf"/>
</dbReference>
<dbReference type="InterPro" id="IPR029016">
    <property type="entry name" value="GAF-like_dom_sf"/>
</dbReference>
<dbReference type="PRINTS" id="PR01590">
    <property type="entry name" value="HTHFIS"/>
</dbReference>
<dbReference type="Gene3D" id="1.10.8.60">
    <property type="match status" value="1"/>
</dbReference>
<keyword evidence="4" id="KW-0805">Transcription regulation</keyword>
<dbReference type="SMART" id="SM00382">
    <property type="entry name" value="AAA"/>
    <property type="match status" value="1"/>
</dbReference>
<dbReference type="Pfam" id="PF00158">
    <property type="entry name" value="Sigma54_activat"/>
    <property type="match status" value="1"/>
</dbReference>
<feature type="domain" description="Sigma-54 factor interaction" evidence="8">
    <location>
        <begin position="350"/>
        <end position="580"/>
    </location>
</feature>
<dbReference type="Pfam" id="PF02954">
    <property type="entry name" value="HTH_8"/>
    <property type="match status" value="1"/>
</dbReference>
<dbReference type="InterPro" id="IPR003593">
    <property type="entry name" value="AAA+_ATPase"/>
</dbReference>
<evidence type="ECO:0000256" key="3">
    <source>
        <dbReference type="ARBA" id="ARBA00023012"/>
    </source>
</evidence>
<organism evidence="9">
    <name type="scientific">uncultured proteobacterium 90H6</name>
    <dbReference type="NCBI Taxonomy" id="1240598"/>
    <lineage>
        <taxon>Bacteria</taxon>
        <taxon>Pseudomonadati</taxon>
        <taxon>Pseudomonadota</taxon>
        <taxon>Alphaproteobacteria</taxon>
        <taxon>environmental samples</taxon>
    </lineage>
</organism>
<accession>R9QQQ6</accession>
<evidence type="ECO:0000256" key="5">
    <source>
        <dbReference type="ARBA" id="ARBA00023125"/>
    </source>
</evidence>
<dbReference type="InterPro" id="IPR002197">
    <property type="entry name" value="HTH_Fis"/>
</dbReference>
<keyword evidence="7" id="KW-0804">Transcription</keyword>
<keyword evidence="2" id="KW-0067">ATP-binding</keyword>
<evidence type="ECO:0000256" key="4">
    <source>
        <dbReference type="ARBA" id="ARBA00023015"/>
    </source>
</evidence>